<dbReference type="AlphaFoldDB" id="A0A1Y5ZEY2"/>
<proteinExistence type="predicted"/>
<name>A0A1Y5ZEY2_9BACI</name>
<evidence type="ECO:0000313" key="2">
    <source>
        <dbReference type="Proteomes" id="UP000194439"/>
    </source>
</evidence>
<dbReference type="InterPro" id="IPR046203">
    <property type="entry name" value="DUF6236"/>
</dbReference>
<reference evidence="2" key="1">
    <citation type="submission" date="2017-04" db="EMBL/GenBank/DDBJ databases">
        <authorList>
            <person name="Criscuolo A."/>
        </authorList>
    </citation>
    <scope>NUCLEOTIDE SEQUENCE [LARGE SCALE GENOMIC DNA]</scope>
</reference>
<organism evidence="1 2">
    <name type="scientific">Bacillus mobilis</name>
    <dbReference type="NCBI Taxonomy" id="2026190"/>
    <lineage>
        <taxon>Bacteria</taxon>
        <taxon>Bacillati</taxon>
        <taxon>Bacillota</taxon>
        <taxon>Bacilli</taxon>
        <taxon>Bacillales</taxon>
        <taxon>Bacillaceae</taxon>
        <taxon>Bacillus</taxon>
        <taxon>Bacillus cereus group</taxon>
    </lineage>
</organism>
<accession>A0A1Y5ZEY2</accession>
<dbReference type="EMBL" id="FWZD01000040">
    <property type="protein sequence ID" value="SMD93914.1"/>
    <property type="molecule type" value="Genomic_DNA"/>
</dbReference>
<evidence type="ECO:0000313" key="1">
    <source>
        <dbReference type="EMBL" id="SMD93914.1"/>
    </source>
</evidence>
<dbReference type="RefSeq" id="WP_088028306.1">
    <property type="nucleotide sequence ID" value="NZ_FWZD01000040.1"/>
</dbReference>
<dbReference type="Proteomes" id="UP000194439">
    <property type="component" value="Unassembled WGS sequence"/>
</dbReference>
<sequence>MHAKYLYYPTMSLPNTQWLKRVLLYSDEIASIVPYELQRNVNYDFELLKDYEEFKMLSPESHLWDEEFEKEVADHFNSNEYKEIMKKSKHHRDIDIHETKVSYAMKELLQTHQIQIESGDWYKVPKRVADSYMGILAKYMGRYHGYIPTTDKIINETLIYSTQDSHVGLVAGQIRLLNCLPVPSSEASFEEILSFKKERREELLAFRQTLSKRIQDLSQCENPDECHFLLTDFKGEMELELLKIQRLLNENRISFRLESMKSLLEVKNPLLWTSIGALLSSNNSQPYSVLAAGLLVVSYQYIKSRSEARTNLTNSPYAYIFHAQSQLGKRKGNV</sequence>
<protein>
    <submittedName>
        <fullName evidence="1">Uncharacterized protein</fullName>
    </submittedName>
</protein>
<gene>
    <name evidence="1" type="ORF">BACERE00185_01831</name>
</gene>
<dbReference type="Pfam" id="PF19749">
    <property type="entry name" value="DUF6236"/>
    <property type="match status" value="1"/>
</dbReference>